<evidence type="ECO:0000313" key="6">
    <source>
        <dbReference type="Proteomes" id="UP000072236"/>
    </source>
</evidence>
<sequence length="126" mass="14649">MNIEQQLITAKNWEDRYRLIIQAGKNLPEPSEEALVAMETIPGCELQVWFKSIEKNDRTFHFEAYSEARIMNGLLWILLQRIDNQPAEALHQFDLTAYFKELGIAQRLSSTRLNGLKHIEGILHNL</sequence>
<dbReference type="Gene3D" id="3.90.1010.10">
    <property type="match status" value="1"/>
</dbReference>
<dbReference type="PANTHER" id="PTHR43597">
    <property type="entry name" value="SULFUR ACCEPTOR PROTEIN CSDE"/>
    <property type="match status" value="1"/>
</dbReference>
<gene>
    <name evidence="3" type="ORF">ACT75_11175</name>
    <name evidence="4" type="ORF">CQR80_06165</name>
    <name evidence="5" type="ORF">FXB79_04745</name>
</gene>
<dbReference type="Proteomes" id="UP000072236">
    <property type="component" value="Chromosome"/>
</dbReference>
<evidence type="ECO:0000313" key="5">
    <source>
        <dbReference type="EMBL" id="TYA39229.1"/>
    </source>
</evidence>
<evidence type="ECO:0000313" key="3">
    <source>
        <dbReference type="EMBL" id="AMQ95040.1"/>
    </source>
</evidence>
<evidence type="ECO:0000313" key="8">
    <source>
        <dbReference type="Proteomes" id="UP000323012"/>
    </source>
</evidence>
<dbReference type="AlphaFoldDB" id="A0A5D0EMF5"/>
<comment type="similarity">
    <text evidence="1">Belongs to the SufE family.</text>
</comment>
<reference evidence="3 6" key="1">
    <citation type="submission" date="2015-10" db="EMBL/GenBank/DDBJ databases">
        <title>Tn-seq of a polymicrobial infection.</title>
        <authorList>
            <person name="Stacy A."/>
            <person name="Rumbaugh K.P."/>
            <person name="Whiteley M."/>
        </authorList>
    </citation>
    <scope>NUCLEOTIDE SEQUENCE [LARGE SCALE GENOMIC DNA]</scope>
    <source>
        <strain evidence="3 6">624</strain>
    </source>
</reference>
<name>A0A5D0EMF5_AGGAC</name>
<dbReference type="OMA" id="DWMQRYE"/>
<dbReference type="Pfam" id="PF02657">
    <property type="entry name" value="SufE"/>
    <property type="match status" value="1"/>
</dbReference>
<protein>
    <submittedName>
        <fullName evidence="5">SufE family protein</fullName>
    </submittedName>
</protein>
<dbReference type="SUPFAM" id="SSF82649">
    <property type="entry name" value="SufE/NifU"/>
    <property type="match status" value="1"/>
</dbReference>
<dbReference type="SMR" id="A0A5D0EMF5"/>
<dbReference type="KEGG" id="aact:ACT75_11175"/>
<dbReference type="PANTHER" id="PTHR43597:SF5">
    <property type="entry name" value="SUFE-LIKE PROTEIN 2, CHLOROPLASTIC"/>
    <property type="match status" value="1"/>
</dbReference>
<reference evidence="5 8" key="3">
    <citation type="submission" date="2019-08" db="EMBL/GenBank/DDBJ databases">
        <title>Whole genome sequencing of Aggregatibacter actinomycetemcomitans cultured from blood stream infections in Denmark reveals a novel phylogenetic lineage expressing serotype a membrane O polysaccharide.</title>
        <authorList>
            <person name="Nedergaard S."/>
            <person name="Kobel C.M."/>
            <person name="Nielsen M.B."/>
            <person name="Moeller R.T."/>
            <person name="Jensen A.B."/>
            <person name="Noerskov-Lauritsen N."/>
        </authorList>
    </citation>
    <scope>NUCLEOTIDE SEQUENCE [LARGE SCALE GENOMIC DNA]</scope>
    <source>
        <strain evidence="5 8">PN_563</strain>
    </source>
</reference>
<feature type="domain" description="Fe-S metabolism associated" evidence="2">
    <location>
        <begin position="7"/>
        <end position="119"/>
    </location>
</feature>
<evidence type="ECO:0000256" key="1">
    <source>
        <dbReference type="ARBA" id="ARBA00010282"/>
    </source>
</evidence>
<reference evidence="4 7" key="2">
    <citation type="submission" date="2017-10" db="EMBL/GenBank/DDBJ databases">
        <title>Draft genome sequences of Aggregatibacter actinomycetemcomitans strains 310a and 310b.</title>
        <authorList>
            <person name="May A.C."/>
            <person name="Ohta H."/>
            <person name="Maeda H."/>
            <person name="Kokeguchi S."/>
            <person name="Cugini C."/>
        </authorList>
    </citation>
    <scope>NUCLEOTIDE SEQUENCE [LARGE SCALE GENOMIC DNA]</scope>
    <source>
        <strain evidence="4 7">310b</strain>
    </source>
</reference>
<proteinExistence type="inferred from homology"/>
<dbReference type="Proteomes" id="UP000226080">
    <property type="component" value="Unassembled WGS sequence"/>
</dbReference>
<evidence type="ECO:0000259" key="2">
    <source>
        <dbReference type="Pfam" id="PF02657"/>
    </source>
</evidence>
<accession>A0A5D0EMF5</accession>
<dbReference type="Proteomes" id="UP000323012">
    <property type="component" value="Unassembled WGS sequence"/>
</dbReference>
<keyword evidence="7" id="KW-1185">Reference proteome</keyword>
<dbReference type="GeneID" id="77212237"/>
<evidence type="ECO:0000313" key="7">
    <source>
        <dbReference type="Proteomes" id="UP000226080"/>
    </source>
</evidence>
<evidence type="ECO:0000313" key="4">
    <source>
        <dbReference type="EMBL" id="PHO20604.1"/>
    </source>
</evidence>
<dbReference type="RefSeq" id="WP_005543509.1">
    <property type="nucleotide sequence ID" value="NZ_CP012958.1"/>
</dbReference>
<organism evidence="5 8">
    <name type="scientific">Aggregatibacter actinomycetemcomitans</name>
    <name type="common">Actinobacillus actinomycetemcomitans</name>
    <name type="synonym">Haemophilus actinomycetemcomitans</name>
    <dbReference type="NCBI Taxonomy" id="714"/>
    <lineage>
        <taxon>Bacteria</taxon>
        <taxon>Pseudomonadati</taxon>
        <taxon>Pseudomonadota</taxon>
        <taxon>Gammaproteobacteria</taxon>
        <taxon>Pasteurellales</taxon>
        <taxon>Pasteurellaceae</taxon>
        <taxon>Aggregatibacter</taxon>
    </lineage>
</organism>
<dbReference type="InterPro" id="IPR003808">
    <property type="entry name" value="Fe-S_metab-assoc_dom"/>
</dbReference>
<dbReference type="EMBL" id="PCGW01000009">
    <property type="protein sequence ID" value="PHO20604.1"/>
    <property type="molecule type" value="Genomic_DNA"/>
</dbReference>
<dbReference type="EMBL" id="VSED01000009">
    <property type="protein sequence ID" value="TYA39229.1"/>
    <property type="molecule type" value="Genomic_DNA"/>
</dbReference>
<dbReference type="EMBL" id="CP012959">
    <property type="protein sequence ID" value="AMQ95040.1"/>
    <property type="molecule type" value="Genomic_DNA"/>
</dbReference>
<dbReference type="OrthoDB" id="9799320at2"/>